<evidence type="ECO:0000313" key="1">
    <source>
        <dbReference type="EMBL" id="KAI3768283.1"/>
    </source>
</evidence>
<accession>A0ACB9FBL1</accession>
<evidence type="ECO:0000313" key="2">
    <source>
        <dbReference type="Proteomes" id="UP001055811"/>
    </source>
</evidence>
<dbReference type="Proteomes" id="UP001055811">
    <property type="component" value="Linkage Group LG03"/>
</dbReference>
<sequence length="299" mass="34087">MPAVRCFSRIDTLEIKLQIGKRLGSQKAEKYFNLLTRYLNRKLRKPEFDKLCFSLLGRENLHLHNKLIISIIQNASFSNTPPQNHTKSNTPLTLKLPNGTHPRTSLQSLCAFPQSPKKGRTPNLRERKFKNHPLHISLHEKKDLGTVKLQEQQSVSLGSKPPVEVNSVEDGEEAYSRSPVRAPFGINLHSKEPRKILNNHSDSSYYTQTCHYSGQLPASNSLKNRLKHNLKTEGLDISMDCVNLLNNGLDSFLKRVIKPSLELTRSRSSQRISMLDFRVATEMNPMILGEFSRILHENC</sequence>
<reference evidence="2" key="1">
    <citation type="journal article" date="2022" name="Mol. Ecol. Resour.">
        <title>The genomes of chicory, endive, great burdock and yacon provide insights into Asteraceae palaeo-polyploidization history and plant inulin production.</title>
        <authorList>
            <person name="Fan W."/>
            <person name="Wang S."/>
            <person name="Wang H."/>
            <person name="Wang A."/>
            <person name="Jiang F."/>
            <person name="Liu H."/>
            <person name="Zhao H."/>
            <person name="Xu D."/>
            <person name="Zhang Y."/>
        </authorList>
    </citation>
    <scope>NUCLEOTIDE SEQUENCE [LARGE SCALE GENOMIC DNA]</scope>
    <source>
        <strain evidence="2">cv. Punajuju</strain>
    </source>
</reference>
<comment type="caution">
    <text evidence="1">The sequence shown here is derived from an EMBL/GenBank/DDBJ whole genome shotgun (WGS) entry which is preliminary data.</text>
</comment>
<dbReference type="EMBL" id="CM042011">
    <property type="protein sequence ID" value="KAI3768283.1"/>
    <property type="molecule type" value="Genomic_DNA"/>
</dbReference>
<proteinExistence type="predicted"/>
<gene>
    <name evidence="1" type="ORF">L2E82_18836</name>
</gene>
<reference evidence="1 2" key="2">
    <citation type="journal article" date="2022" name="Mol. Ecol. Resour.">
        <title>The genomes of chicory, endive, great burdock and yacon provide insights into Asteraceae paleo-polyploidization history and plant inulin production.</title>
        <authorList>
            <person name="Fan W."/>
            <person name="Wang S."/>
            <person name="Wang H."/>
            <person name="Wang A."/>
            <person name="Jiang F."/>
            <person name="Liu H."/>
            <person name="Zhao H."/>
            <person name="Xu D."/>
            <person name="Zhang Y."/>
        </authorList>
    </citation>
    <scope>NUCLEOTIDE SEQUENCE [LARGE SCALE GENOMIC DNA]</scope>
    <source>
        <strain evidence="2">cv. Punajuju</strain>
        <tissue evidence="1">Leaves</tissue>
    </source>
</reference>
<protein>
    <submittedName>
        <fullName evidence="1">Uncharacterized protein</fullName>
    </submittedName>
</protein>
<keyword evidence="2" id="KW-1185">Reference proteome</keyword>
<organism evidence="1 2">
    <name type="scientific">Cichorium intybus</name>
    <name type="common">Chicory</name>
    <dbReference type="NCBI Taxonomy" id="13427"/>
    <lineage>
        <taxon>Eukaryota</taxon>
        <taxon>Viridiplantae</taxon>
        <taxon>Streptophyta</taxon>
        <taxon>Embryophyta</taxon>
        <taxon>Tracheophyta</taxon>
        <taxon>Spermatophyta</taxon>
        <taxon>Magnoliopsida</taxon>
        <taxon>eudicotyledons</taxon>
        <taxon>Gunneridae</taxon>
        <taxon>Pentapetalae</taxon>
        <taxon>asterids</taxon>
        <taxon>campanulids</taxon>
        <taxon>Asterales</taxon>
        <taxon>Asteraceae</taxon>
        <taxon>Cichorioideae</taxon>
        <taxon>Cichorieae</taxon>
        <taxon>Cichoriinae</taxon>
        <taxon>Cichorium</taxon>
    </lineage>
</organism>
<name>A0ACB9FBL1_CICIN</name>